<protein>
    <recommendedName>
        <fullName evidence="3">Phosphoglycerate mutase</fullName>
    </recommendedName>
</protein>
<reference evidence="2" key="1">
    <citation type="journal article" date="2019" name="Int. J. Syst. Evol. Microbiol.">
        <title>The Global Catalogue of Microorganisms (GCM) 10K type strain sequencing project: providing services to taxonomists for standard genome sequencing and annotation.</title>
        <authorList>
            <consortium name="The Broad Institute Genomics Platform"/>
            <consortium name="The Broad Institute Genome Sequencing Center for Infectious Disease"/>
            <person name="Wu L."/>
            <person name="Ma J."/>
        </authorList>
    </citation>
    <scope>NUCLEOTIDE SEQUENCE [LARGE SCALE GENOMIC DNA]</scope>
    <source>
        <strain evidence="2">JCM 3272</strain>
    </source>
</reference>
<dbReference type="PANTHER" id="PTHR48100:SF1">
    <property type="entry name" value="HISTIDINE PHOSPHATASE FAMILY PROTEIN-RELATED"/>
    <property type="match status" value="1"/>
</dbReference>
<sequence length="218" mass="23983">MITTELVFVRHGQAQCNADGLVGGPRSCTGLTNLGRTQVHHAARRLAGEHLQTPFDTVYAGPRLRLVQTGEIIAQTLQIPLRIDDRLDGPVHGDADGQSWEAVKTTADGGPHAHPDTPWATGSDTWSGYLTRASQHLSRLVEEHEGKRIVFAAHGETVITAHTLLLGIPIGSPAGFTHHHASITRWQHHRNRLGQTRWMLDRHNDTEHLSRLAPEPTP</sequence>
<dbReference type="CDD" id="cd07067">
    <property type="entry name" value="HP_PGM_like"/>
    <property type="match status" value="1"/>
</dbReference>
<dbReference type="RefSeq" id="WP_344612572.1">
    <property type="nucleotide sequence ID" value="NZ_BAAARV010000021.1"/>
</dbReference>
<dbReference type="InterPro" id="IPR013078">
    <property type="entry name" value="His_Pase_superF_clade-1"/>
</dbReference>
<dbReference type="SMART" id="SM00855">
    <property type="entry name" value="PGAM"/>
    <property type="match status" value="1"/>
</dbReference>
<name>A0ABP5SZB1_9ACTN</name>
<evidence type="ECO:0000313" key="2">
    <source>
        <dbReference type="Proteomes" id="UP001501444"/>
    </source>
</evidence>
<dbReference type="Pfam" id="PF00300">
    <property type="entry name" value="His_Phos_1"/>
    <property type="match status" value="1"/>
</dbReference>
<dbReference type="PANTHER" id="PTHR48100">
    <property type="entry name" value="BROAD-SPECIFICITY PHOSPHATASE YOR283W-RELATED"/>
    <property type="match status" value="1"/>
</dbReference>
<dbReference type="EMBL" id="BAAARV010000021">
    <property type="protein sequence ID" value="GAA2342128.1"/>
    <property type="molecule type" value="Genomic_DNA"/>
</dbReference>
<comment type="caution">
    <text evidence="1">The sequence shown here is derived from an EMBL/GenBank/DDBJ whole genome shotgun (WGS) entry which is preliminary data.</text>
</comment>
<gene>
    <name evidence="1" type="ORF">GCM10010170_026070</name>
</gene>
<evidence type="ECO:0000313" key="1">
    <source>
        <dbReference type="EMBL" id="GAA2342128.1"/>
    </source>
</evidence>
<dbReference type="Proteomes" id="UP001501444">
    <property type="component" value="Unassembled WGS sequence"/>
</dbReference>
<organism evidence="1 2">
    <name type="scientific">Dactylosporangium salmoneum</name>
    <dbReference type="NCBI Taxonomy" id="53361"/>
    <lineage>
        <taxon>Bacteria</taxon>
        <taxon>Bacillati</taxon>
        <taxon>Actinomycetota</taxon>
        <taxon>Actinomycetes</taxon>
        <taxon>Micromonosporales</taxon>
        <taxon>Micromonosporaceae</taxon>
        <taxon>Dactylosporangium</taxon>
    </lineage>
</organism>
<proteinExistence type="predicted"/>
<dbReference type="Gene3D" id="3.40.50.1240">
    <property type="entry name" value="Phosphoglycerate mutase-like"/>
    <property type="match status" value="1"/>
</dbReference>
<dbReference type="InterPro" id="IPR029033">
    <property type="entry name" value="His_PPase_superfam"/>
</dbReference>
<dbReference type="InterPro" id="IPR050275">
    <property type="entry name" value="PGM_Phosphatase"/>
</dbReference>
<accession>A0ABP5SZB1</accession>
<evidence type="ECO:0008006" key="3">
    <source>
        <dbReference type="Google" id="ProtNLM"/>
    </source>
</evidence>
<keyword evidence="2" id="KW-1185">Reference proteome</keyword>
<dbReference type="SUPFAM" id="SSF53254">
    <property type="entry name" value="Phosphoglycerate mutase-like"/>
    <property type="match status" value="1"/>
</dbReference>